<dbReference type="AlphaFoldDB" id="A0A645J079"/>
<feature type="compositionally biased region" description="Basic and acidic residues" evidence="1">
    <location>
        <begin position="53"/>
        <end position="62"/>
    </location>
</feature>
<feature type="region of interest" description="Disordered" evidence="1">
    <location>
        <begin position="44"/>
        <end position="68"/>
    </location>
</feature>
<protein>
    <submittedName>
        <fullName evidence="2">Uncharacterized protein</fullName>
    </submittedName>
</protein>
<gene>
    <name evidence="2" type="ORF">SDC9_204549</name>
</gene>
<accession>A0A645J079</accession>
<proteinExistence type="predicted"/>
<name>A0A645J079_9ZZZZ</name>
<comment type="caution">
    <text evidence="2">The sequence shown here is derived from an EMBL/GenBank/DDBJ whole genome shotgun (WGS) entry which is preliminary data.</text>
</comment>
<dbReference type="EMBL" id="VSSQ01127695">
    <property type="protein sequence ID" value="MPN56856.1"/>
    <property type="molecule type" value="Genomic_DNA"/>
</dbReference>
<evidence type="ECO:0000313" key="2">
    <source>
        <dbReference type="EMBL" id="MPN56856.1"/>
    </source>
</evidence>
<sequence>MGMSLKKLHERPSITFADFPQHPATGLVHKIVLIRQERSADSNARLELPLPDEAERGYDRDSPLPQRLGFGQSVQQLGILRGQ</sequence>
<reference evidence="2" key="1">
    <citation type="submission" date="2019-08" db="EMBL/GenBank/DDBJ databases">
        <authorList>
            <person name="Kucharzyk K."/>
            <person name="Murdoch R.W."/>
            <person name="Higgins S."/>
            <person name="Loffler F."/>
        </authorList>
    </citation>
    <scope>NUCLEOTIDE SEQUENCE</scope>
</reference>
<organism evidence="2">
    <name type="scientific">bioreactor metagenome</name>
    <dbReference type="NCBI Taxonomy" id="1076179"/>
    <lineage>
        <taxon>unclassified sequences</taxon>
        <taxon>metagenomes</taxon>
        <taxon>ecological metagenomes</taxon>
    </lineage>
</organism>
<evidence type="ECO:0000256" key="1">
    <source>
        <dbReference type="SAM" id="MobiDB-lite"/>
    </source>
</evidence>